<dbReference type="RefSeq" id="WP_013010655.1">
    <property type="nucleotide sequence ID" value="NC_013943.1"/>
</dbReference>
<dbReference type="PANTHER" id="PTHR32125:SF4">
    <property type="entry name" value="2-C-METHYL-D-ERYTHRITOL 4-PHOSPHATE CYTIDYLYLTRANSFERASE, CHLOROPLASTIC"/>
    <property type="match status" value="1"/>
</dbReference>
<dbReference type="UniPathway" id="UPA00056">
    <property type="reaction ID" value="UER00093"/>
</dbReference>
<dbReference type="InterPro" id="IPR018294">
    <property type="entry name" value="ISPD_synthase_CS"/>
</dbReference>
<dbReference type="PROSITE" id="PS01295">
    <property type="entry name" value="ISPD"/>
    <property type="match status" value="1"/>
</dbReference>
<keyword evidence="10" id="KW-1185">Reference proteome</keyword>
<dbReference type="GO" id="GO:0019288">
    <property type="term" value="P:isopentenyl diphosphate biosynthetic process, methylerythritol 4-phosphate pathway"/>
    <property type="evidence" value="ECO:0007669"/>
    <property type="project" value="UniProtKB-UniPathway"/>
</dbReference>
<sequence>MSVTAVIPAAGIGKRFASDVKKQFFAIFDNTVLYYTLTALNRAYPFQEFILGASPSDYEYIEHQLAMVGIENYRIVQGGSERFETVYNCIKVVRSDSVLIHDAVRPFITTELVHSVIDASLKTGSSICGLKVRDTLKKINGETVEGTVNRDEYILSHTPQVFRTSTLIKAVENASEFDIAVTDEAQAIELFRKKVAWVPSTPDNIKLTYTEDIAIAESLVQKYFG</sequence>
<evidence type="ECO:0000256" key="8">
    <source>
        <dbReference type="ARBA" id="ARBA00023229"/>
    </source>
</evidence>
<evidence type="ECO:0000256" key="4">
    <source>
        <dbReference type="ARBA" id="ARBA00012526"/>
    </source>
</evidence>
<keyword evidence="6 9" id="KW-0808">Transferase</keyword>
<evidence type="ECO:0000256" key="2">
    <source>
        <dbReference type="ARBA" id="ARBA00004787"/>
    </source>
</evidence>
<dbReference type="KEGG" id="dap:Dacet_1361"/>
<dbReference type="SUPFAM" id="SSF53448">
    <property type="entry name" value="Nucleotide-diphospho-sugar transferases"/>
    <property type="match status" value="1"/>
</dbReference>
<accession>D4H7Y4</accession>
<dbReference type="EC" id="2.7.7.60" evidence="4"/>
<dbReference type="InterPro" id="IPR001228">
    <property type="entry name" value="IspD"/>
</dbReference>
<name>D4H7Y4_DENA2</name>
<keyword evidence="8" id="KW-0414">Isoprene biosynthesis</keyword>
<evidence type="ECO:0000256" key="5">
    <source>
        <dbReference type="ARBA" id="ARBA00019056"/>
    </source>
</evidence>
<gene>
    <name evidence="9" type="ordered locus">Dacet_1361</name>
</gene>
<dbReference type="eggNOG" id="COG1211">
    <property type="taxonomic scope" value="Bacteria"/>
</dbReference>
<evidence type="ECO:0000313" key="10">
    <source>
        <dbReference type="Proteomes" id="UP000002012"/>
    </source>
</evidence>
<proteinExistence type="inferred from homology"/>
<dbReference type="Gene3D" id="3.90.550.10">
    <property type="entry name" value="Spore Coat Polysaccharide Biosynthesis Protein SpsA, Chain A"/>
    <property type="match status" value="1"/>
</dbReference>
<evidence type="ECO:0000256" key="6">
    <source>
        <dbReference type="ARBA" id="ARBA00022679"/>
    </source>
</evidence>
<dbReference type="HOGENOM" id="CLU_061281_2_2_0"/>
<protein>
    <recommendedName>
        <fullName evidence="5">2-C-methyl-D-erythritol 4-phosphate cytidylyltransferase</fullName>
        <ecNumber evidence="4">2.7.7.60</ecNumber>
    </recommendedName>
</protein>
<dbReference type="InterPro" id="IPR029044">
    <property type="entry name" value="Nucleotide-diphossugar_trans"/>
</dbReference>
<dbReference type="EMBL" id="CP001968">
    <property type="protein sequence ID" value="ADD68133.1"/>
    <property type="molecule type" value="Genomic_DNA"/>
</dbReference>
<dbReference type="PaxDb" id="522772-Dacet_1361"/>
<comment type="similarity">
    <text evidence="3">Belongs to the IspD/TarI cytidylyltransferase family. IspD subfamily.</text>
</comment>
<dbReference type="Proteomes" id="UP000002012">
    <property type="component" value="Chromosome"/>
</dbReference>
<dbReference type="GO" id="GO:0050518">
    <property type="term" value="F:2-C-methyl-D-erythritol 4-phosphate cytidylyltransferase activity"/>
    <property type="evidence" value="ECO:0007669"/>
    <property type="project" value="UniProtKB-EC"/>
</dbReference>
<evidence type="ECO:0000313" key="9">
    <source>
        <dbReference type="EMBL" id="ADD68133.1"/>
    </source>
</evidence>
<dbReference type="FunFam" id="3.90.550.10:FF:000003">
    <property type="entry name" value="2-C-methyl-D-erythritol 4-phosphate cytidylyltransferase"/>
    <property type="match status" value="1"/>
</dbReference>
<organism evidence="9 10">
    <name type="scientific">Denitrovibrio acetiphilus (strain DSM 12809 / NBRC 114555 / N2460)</name>
    <dbReference type="NCBI Taxonomy" id="522772"/>
    <lineage>
        <taxon>Bacteria</taxon>
        <taxon>Pseudomonadati</taxon>
        <taxon>Deferribacterota</taxon>
        <taxon>Deferribacteres</taxon>
        <taxon>Deferribacterales</taxon>
        <taxon>Geovibrionaceae</taxon>
        <taxon>Denitrovibrio</taxon>
    </lineage>
</organism>
<evidence type="ECO:0000256" key="7">
    <source>
        <dbReference type="ARBA" id="ARBA00022695"/>
    </source>
</evidence>
<dbReference type="InterPro" id="IPR034683">
    <property type="entry name" value="IspD/TarI"/>
</dbReference>
<dbReference type="CDD" id="cd02516">
    <property type="entry name" value="CDP-ME_synthetase"/>
    <property type="match status" value="1"/>
</dbReference>
<keyword evidence="7 9" id="KW-0548">Nucleotidyltransferase</keyword>
<dbReference type="PANTHER" id="PTHR32125">
    <property type="entry name" value="2-C-METHYL-D-ERYTHRITOL 4-PHOSPHATE CYTIDYLYLTRANSFERASE, CHLOROPLASTIC"/>
    <property type="match status" value="1"/>
</dbReference>
<comment type="pathway">
    <text evidence="2">Isoprenoid biosynthesis; isopentenyl diphosphate biosynthesis via DXP pathway; isopentenyl diphosphate from 1-deoxy-D-xylulose 5-phosphate: step 2/6.</text>
</comment>
<dbReference type="InParanoid" id="D4H7Y4"/>
<dbReference type="NCBIfam" id="TIGR00453">
    <property type="entry name" value="ispD"/>
    <property type="match status" value="1"/>
</dbReference>
<evidence type="ECO:0000256" key="1">
    <source>
        <dbReference type="ARBA" id="ARBA00001282"/>
    </source>
</evidence>
<comment type="catalytic activity">
    <reaction evidence="1">
        <text>2-C-methyl-D-erythritol 4-phosphate + CTP + H(+) = 4-CDP-2-C-methyl-D-erythritol + diphosphate</text>
        <dbReference type="Rhea" id="RHEA:13429"/>
        <dbReference type="ChEBI" id="CHEBI:15378"/>
        <dbReference type="ChEBI" id="CHEBI:33019"/>
        <dbReference type="ChEBI" id="CHEBI:37563"/>
        <dbReference type="ChEBI" id="CHEBI:57823"/>
        <dbReference type="ChEBI" id="CHEBI:58262"/>
        <dbReference type="EC" id="2.7.7.60"/>
    </reaction>
</comment>
<dbReference type="FunCoup" id="D4H7Y4">
    <property type="interactions" value="451"/>
</dbReference>
<dbReference type="STRING" id="522772.Dacet_1361"/>
<reference evidence="9" key="1">
    <citation type="journal article" date="2010" name="Stand. Genomic Sci.">
        <title>Complete genome sequence of Denitrovibrio acetiphilus type strain (N2460).</title>
        <authorList>
            <person name="Kiss H."/>
            <person name="Lang E."/>
            <person name="Lapidus A."/>
            <person name="Copeland A."/>
            <person name="Nolan M."/>
            <person name="Glavina Del Rio T."/>
            <person name="Chen F."/>
            <person name="Lucas S."/>
            <person name="Tice H."/>
            <person name="Cheng J.F."/>
            <person name="Han C."/>
            <person name="Goodwin L."/>
            <person name="Pitluck S."/>
            <person name="Liolios K."/>
            <person name="Pati A."/>
            <person name="Ivanova N."/>
            <person name="Mavromatis K."/>
            <person name="Chen A."/>
            <person name="Palaniappan K."/>
            <person name="Land M."/>
            <person name="Hauser L."/>
            <person name="Chang Y.J."/>
            <person name="Jeffries C.D."/>
            <person name="Detter J.C."/>
            <person name="Brettin T."/>
            <person name="Spring S."/>
            <person name="Rohde M."/>
            <person name="Goker M."/>
            <person name="Woyke T."/>
            <person name="Bristow J."/>
            <person name="Eisen J.A."/>
            <person name="Markowitz V."/>
            <person name="Hugenholtz P."/>
            <person name="Kyrpides N.C."/>
            <person name="Klenk H.P."/>
        </authorList>
    </citation>
    <scope>NUCLEOTIDE SEQUENCE [LARGE SCALE GENOMIC DNA]</scope>
    <source>
        <strain evidence="9">DSM 12809</strain>
    </source>
</reference>
<dbReference type="Pfam" id="PF01128">
    <property type="entry name" value="IspD"/>
    <property type="match status" value="1"/>
</dbReference>
<dbReference type="InterPro" id="IPR050088">
    <property type="entry name" value="IspD/TarI_cytidylyltransf_bact"/>
</dbReference>
<dbReference type="OrthoDB" id="9802561at2"/>
<dbReference type="AlphaFoldDB" id="D4H7Y4"/>
<evidence type="ECO:0000256" key="3">
    <source>
        <dbReference type="ARBA" id="ARBA00009789"/>
    </source>
</evidence>